<organism evidence="2 3">
    <name type="scientific">Effusibacillus lacus</name>
    <dbReference type="NCBI Taxonomy" id="1348429"/>
    <lineage>
        <taxon>Bacteria</taxon>
        <taxon>Bacillati</taxon>
        <taxon>Bacillota</taxon>
        <taxon>Bacilli</taxon>
        <taxon>Bacillales</taxon>
        <taxon>Alicyclobacillaceae</taxon>
        <taxon>Effusibacillus</taxon>
    </lineage>
</organism>
<dbReference type="AlphaFoldDB" id="A0A292YQL7"/>
<dbReference type="GO" id="GO:0005829">
    <property type="term" value="C:cytosol"/>
    <property type="evidence" value="ECO:0007669"/>
    <property type="project" value="TreeGrafter"/>
</dbReference>
<sequence length="146" mass="16128">MKLSARGHYGLIAMAYLAQRETDGPIPIRTIATAEQIPDQFLEQILFAMRKAGLVTAVRGPRGGYTLSRPSDQITAGEVIKALEGPIAPVDCLHAEVDDECCNKSETCTTKFVWEKLRDTMVSVLDNITLREIVERGNPLIQLESK</sequence>
<keyword evidence="3" id="KW-1185">Reference proteome</keyword>
<dbReference type="OrthoDB" id="9808360at2"/>
<dbReference type="SUPFAM" id="SSF46785">
    <property type="entry name" value="Winged helix' DNA-binding domain"/>
    <property type="match status" value="1"/>
</dbReference>
<dbReference type="GO" id="GO:0003700">
    <property type="term" value="F:DNA-binding transcription factor activity"/>
    <property type="evidence" value="ECO:0007669"/>
    <property type="project" value="TreeGrafter"/>
</dbReference>
<dbReference type="InterPro" id="IPR036388">
    <property type="entry name" value="WH-like_DNA-bd_sf"/>
</dbReference>
<dbReference type="EMBL" id="BDUF01000086">
    <property type="protein sequence ID" value="GAX91201.1"/>
    <property type="molecule type" value="Genomic_DNA"/>
</dbReference>
<dbReference type="PANTHER" id="PTHR33221:SF5">
    <property type="entry name" value="HTH-TYPE TRANSCRIPTIONAL REGULATOR ISCR"/>
    <property type="match status" value="1"/>
</dbReference>
<evidence type="ECO:0000313" key="2">
    <source>
        <dbReference type="EMBL" id="GAX91201.1"/>
    </source>
</evidence>
<gene>
    <name evidence="2" type="ORF">EFBL_2867</name>
</gene>
<dbReference type="PANTHER" id="PTHR33221">
    <property type="entry name" value="WINGED HELIX-TURN-HELIX TRANSCRIPTIONAL REGULATOR, RRF2 FAMILY"/>
    <property type="match status" value="1"/>
</dbReference>
<dbReference type="InterPro" id="IPR036390">
    <property type="entry name" value="WH_DNA-bd_sf"/>
</dbReference>
<dbReference type="InterPro" id="IPR000944">
    <property type="entry name" value="Tscrpt_reg_Rrf2"/>
</dbReference>
<dbReference type="Pfam" id="PF02082">
    <property type="entry name" value="Rrf2"/>
    <property type="match status" value="1"/>
</dbReference>
<dbReference type="Proteomes" id="UP000217785">
    <property type="component" value="Unassembled WGS sequence"/>
</dbReference>
<evidence type="ECO:0000313" key="3">
    <source>
        <dbReference type="Proteomes" id="UP000217785"/>
    </source>
</evidence>
<evidence type="ECO:0000256" key="1">
    <source>
        <dbReference type="ARBA" id="ARBA00023125"/>
    </source>
</evidence>
<dbReference type="GO" id="GO:0003677">
    <property type="term" value="F:DNA binding"/>
    <property type="evidence" value="ECO:0007669"/>
    <property type="project" value="UniProtKB-KW"/>
</dbReference>
<protein>
    <submittedName>
        <fullName evidence="2">AsnC family transcriptional regulator</fullName>
    </submittedName>
</protein>
<comment type="caution">
    <text evidence="2">The sequence shown here is derived from an EMBL/GenBank/DDBJ whole genome shotgun (WGS) entry which is preliminary data.</text>
</comment>
<dbReference type="PROSITE" id="PS51197">
    <property type="entry name" value="HTH_RRF2_2"/>
    <property type="match status" value="1"/>
</dbReference>
<dbReference type="NCBIfam" id="TIGR00738">
    <property type="entry name" value="rrf2_super"/>
    <property type="match status" value="1"/>
</dbReference>
<dbReference type="Gene3D" id="1.10.10.10">
    <property type="entry name" value="Winged helix-like DNA-binding domain superfamily/Winged helix DNA-binding domain"/>
    <property type="match status" value="1"/>
</dbReference>
<accession>A0A292YQL7</accession>
<keyword evidence="1" id="KW-0238">DNA-binding</keyword>
<reference evidence="3" key="1">
    <citation type="submission" date="2017-07" db="EMBL/GenBank/DDBJ databases">
        <title>Draft genome sequence of Effusibacillus lacus strain skLN1.</title>
        <authorList>
            <person name="Watanabe M."/>
            <person name="Kojima H."/>
            <person name="Fukui M."/>
        </authorList>
    </citation>
    <scope>NUCLEOTIDE SEQUENCE [LARGE SCALE GENOMIC DNA]</scope>
    <source>
        <strain evidence="3">skLN1</strain>
    </source>
</reference>
<name>A0A292YQL7_9BACL</name>
<proteinExistence type="predicted"/>